<evidence type="ECO:0000256" key="1">
    <source>
        <dbReference type="ARBA" id="ARBA00004305"/>
    </source>
</evidence>
<comment type="subcellular location">
    <subcellularLocation>
        <location evidence="1">Mitochondrion matrix</location>
    </subcellularLocation>
</comment>
<dbReference type="PANTHER" id="PTHR11538:SF41">
    <property type="entry name" value="PHENYLALANINE--TRNA LIGASE, MITOCHONDRIAL"/>
    <property type="match status" value="1"/>
</dbReference>
<dbReference type="InterPro" id="IPR002319">
    <property type="entry name" value="Phenylalanyl-tRNA_Synthase"/>
</dbReference>
<evidence type="ECO:0000256" key="5">
    <source>
        <dbReference type="ARBA" id="ARBA00022741"/>
    </source>
</evidence>
<dbReference type="GO" id="GO:0005759">
    <property type="term" value="C:mitochondrial matrix"/>
    <property type="evidence" value="ECO:0007669"/>
    <property type="project" value="UniProtKB-SubCell"/>
</dbReference>
<dbReference type="PANTHER" id="PTHR11538">
    <property type="entry name" value="PHENYLALANYL-TRNA SYNTHETASE"/>
    <property type="match status" value="1"/>
</dbReference>
<protein>
    <recommendedName>
        <fullName evidence="3">phenylalanine--tRNA ligase</fullName>
        <ecNumber evidence="3">6.1.1.20</ecNumber>
    </recommendedName>
    <alternativeName>
        <fullName evidence="11">Phenylalanyl-tRNA synthetase</fullName>
    </alternativeName>
</protein>
<evidence type="ECO:0000259" key="14">
    <source>
        <dbReference type="PROSITE" id="PS51447"/>
    </source>
</evidence>
<keyword evidence="7" id="KW-0648">Protein biosynthesis</keyword>
<reference evidence="15 16" key="1">
    <citation type="submission" date="2014-06" db="EMBL/GenBank/DDBJ databases">
        <title>Evolutionary Origins and Diversification of the Mycorrhizal Mutualists.</title>
        <authorList>
            <consortium name="DOE Joint Genome Institute"/>
            <consortium name="Mycorrhizal Genomics Consortium"/>
            <person name="Kohler A."/>
            <person name="Kuo A."/>
            <person name="Nagy L.G."/>
            <person name="Floudas D."/>
            <person name="Copeland A."/>
            <person name="Barry K.W."/>
            <person name="Cichocki N."/>
            <person name="Veneault-Fourrey C."/>
            <person name="LaButti K."/>
            <person name="Lindquist E.A."/>
            <person name="Lipzen A."/>
            <person name="Lundell T."/>
            <person name="Morin E."/>
            <person name="Murat C."/>
            <person name="Riley R."/>
            <person name="Ohm R."/>
            <person name="Sun H."/>
            <person name="Tunlid A."/>
            <person name="Henrissat B."/>
            <person name="Grigoriev I.V."/>
            <person name="Hibbett D.S."/>
            <person name="Martin F."/>
        </authorList>
    </citation>
    <scope>NUCLEOTIDE SEQUENCE [LARGE SCALE GENOMIC DNA]</scope>
    <source>
        <strain evidence="15 16">SS14</strain>
    </source>
</reference>
<dbReference type="SUPFAM" id="SSF54991">
    <property type="entry name" value="Anticodon-binding domain of PheRS"/>
    <property type="match status" value="1"/>
</dbReference>
<dbReference type="SUPFAM" id="SSF55681">
    <property type="entry name" value="Class II aaRS and biotin synthetases"/>
    <property type="match status" value="1"/>
</dbReference>
<evidence type="ECO:0000313" key="16">
    <source>
        <dbReference type="Proteomes" id="UP000054279"/>
    </source>
</evidence>
<keyword evidence="8" id="KW-0809">Transit peptide</keyword>
<evidence type="ECO:0000256" key="2">
    <source>
        <dbReference type="ARBA" id="ARBA00008226"/>
    </source>
</evidence>
<dbReference type="InterPro" id="IPR036690">
    <property type="entry name" value="Fdx_antiC-bd_sf"/>
</dbReference>
<dbReference type="InterPro" id="IPR004530">
    <property type="entry name" value="Phe-tRNA-synth_IIc_mito"/>
</dbReference>
<evidence type="ECO:0000256" key="3">
    <source>
        <dbReference type="ARBA" id="ARBA00012814"/>
    </source>
</evidence>
<evidence type="ECO:0000259" key="13">
    <source>
        <dbReference type="PROSITE" id="PS50862"/>
    </source>
</evidence>
<dbReference type="FunFam" id="3.30.70.380:FF:000002">
    <property type="entry name" value="phenylalanine--tRNA ligase, mitochondrial"/>
    <property type="match status" value="1"/>
</dbReference>
<dbReference type="GO" id="GO:0006432">
    <property type="term" value="P:phenylalanyl-tRNA aminoacylation"/>
    <property type="evidence" value="ECO:0007669"/>
    <property type="project" value="InterPro"/>
</dbReference>
<dbReference type="InterPro" id="IPR006195">
    <property type="entry name" value="aa-tRNA-synth_II"/>
</dbReference>
<dbReference type="Gene3D" id="3.30.70.380">
    <property type="entry name" value="Ferrodoxin-fold anticodon-binding domain"/>
    <property type="match status" value="1"/>
</dbReference>
<dbReference type="Gene3D" id="3.30.930.10">
    <property type="entry name" value="Bira Bifunctional Protein, Domain 2"/>
    <property type="match status" value="1"/>
</dbReference>
<dbReference type="Pfam" id="PF01409">
    <property type="entry name" value="tRNA-synt_2d"/>
    <property type="match status" value="1"/>
</dbReference>
<dbReference type="OrthoDB" id="4457at2759"/>
<evidence type="ECO:0000313" key="15">
    <source>
        <dbReference type="EMBL" id="KIJ44386.1"/>
    </source>
</evidence>
<accession>A0A0C9W0G9</accession>
<evidence type="ECO:0000256" key="10">
    <source>
        <dbReference type="ARBA" id="ARBA00023146"/>
    </source>
</evidence>
<dbReference type="GO" id="GO:0000049">
    <property type="term" value="F:tRNA binding"/>
    <property type="evidence" value="ECO:0007669"/>
    <property type="project" value="InterPro"/>
</dbReference>
<dbReference type="PROSITE" id="PS50862">
    <property type="entry name" value="AA_TRNA_LIGASE_II"/>
    <property type="match status" value="1"/>
</dbReference>
<dbReference type="GO" id="GO:0004826">
    <property type="term" value="F:phenylalanine-tRNA ligase activity"/>
    <property type="evidence" value="ECO:0007669"/>
    <property type="project" value="UniProtKB-EC"/>
</dbReference>
<dbReference type="InterPro" id="IPR005121">
    <property type="entry name" value="Fdx_antiC-bd"/>
</dbReference>
<evidence type="ECO:0000256" key="8">
    <source>
        <dbReference type="ARBA" id="ARBA00022946"/>
    </source>
</evidence>
<evidence type="ECO:0000256" key="6">
    <source>
        <dbReference type="ARBA" id="ARBA00022840"/>
    </source>
</evidence>
<keyword evidence="16" id="KW-1185">Reference proteome</keyword>
<dbReference type="Pfam" id="PF03147">
    <property type="entry name" value="FDX-ACB"/>
    <property type="match status" value="1"/>
</dbReference>
<evidence type="ECO:0000256" key="11">
    <source>
        <dbReference type="ARBA" id="ARBA00031194"/>
    </source>
</evidence>
<evidence type="ECO:0000256" key="7">
    <source>
        <dbReference type="ARBA" id="ARBA00022917"/>
    </source>
</evidence>
<keyword evidence="10" id="KW-0030">Aminoacyl-tRNA synthetase</keyword>
<dbReference type="InterPro" id="IPR045864">
    <property type="entry name" value="aa-tRNA-synth_II/BPL/LPL"/>
</dbReference>
<dbReference type="HOGENOM" id="CLU_022696_2_1_1"/>
<evidence type="ECO:0000256" key="9">
    <source>
        <dbReference type="ARBA" id="ARBA00023128"/>
    </source>
</evidence>
<proteinExistence type="inferred from homology"/>
<dbReference type="SMART" id="SM00896">
    <property type="entry name" value="FDX-ACB"/>
    <property type="match status" value="1"/>
</dbReference>
<evidence type="ECO:0000256" key="12">
    <source>
        <dbReference type="ARBA" id="ARBA00049255"/>
    </source>
</evidence>
<feature type="domain" description="FDX-ACB" evidence="14">
    <location>
        <begin position="183"/>
        <end position="280"/>
    </location>
</feature>
<comment type="catalytic activity">
    <reaction evidence="12">
        <text>tRNA(Phe) + L-phenylalanine + ATP = L-phenylalanyl-tRNA(Phe) + AMP + diphosphate + H(+)</text>
        <dbReference type="Rhea" id="RHEA:19413"/>
        <dbReference type="Rhea" id="RHEA-COMP:9668"/>
        <dbReference type="Rhea" id="RHEA-COMP:9699"/>
        <dbReference type="ChEBI" id="CHEBI:15378"/>
        <dbReference type="ChEBI" id="CHEBI:30616"/>
        <dbReference type="ChEBI" id="CHEBI:33019"/>
        <dbReference type="ChEBI" id="CHEBI:58095"/>
        <dbReference type="ChEBI" id="CHEBI:78442"/>
        <dbReference type="ChEBI" id="CHEBI:78531"/>
        <dbReference type="ChEBI" id="CHEBI:456215"/>
        <dbReference type="EC" id="6.1.1.20"/>
    </reaction>
</comment>
<gene>
    <name evidence="15" type="ORF">M422DRAFT_60144</name>
</gene>
<dbReference type="EMBL" id="KN837118">
    <property type="protein sequence ID" value="KIJ44386.1"/>
    <property type="molecule type" value="Genomic_DNA"/>
</dbReference>
<organism evidence="15 16">
    <name type="scientific">Sphaerobolus stellatus (strain SS14)</name>
    <dbReference type="NCBI Taxonomy" id="990650"/>
    <lineage>
        <taxon>Eukaryota</taxon>
        <taxon>Fungi</taxon>
        <taxon>Dikarya</taxon>
        <taxon>Basidiomycota</taxon>
        <taxon>Agaricomycotina</taxon>
        <taxon>Agaricomycetes</taxon>
        <taxon>Phallomycetidae</taxon>
        <taxon>Geastrales</taxon>
        <taxon>Sphaerobolaceae</taxon>
        <taxon>Sphaerobolus</taxon>
    </lineage>
</organism>
<keyword evidence="6" id="KW-0067">ATP-binding</keyword>
<sequence>MEGARLWNYSEMDALEEENRKLSQELARQDIIIEDTSNIGPENALQSIHDARHAELIAANLKHSLNGLIYKLFKGDDKEPLKVRWINARFPFTSPSYEVEVFHKGKWLELLGCGVVAQSTLDNSGFAFPHCIKNEIGWAFGLGLERIAMVLFQIPDIRLFWSEDKRFIQQFEPNKITLFKPYSKYPTTVQDISFWFPLVPKGEALLHENDFCDIVREVAGDSVEDVKLVDDFAHPETGRRSQCYRIIYSSMDRILPHKEVNEVTREIGERITNIFGVEVR</sequence>
<keyword evidence="4" id="KW-0436">Ligase</keyword>
<dbReference type="EC" id="6.1.1.20" evidence="3"/>
<dbReference type="GO" id="GO:0005524">
    <property type="term" value="F:ATP binding"/>
    <property type="evidence" value="ECO:0007669"/>
    <property type="project" value="UniProtKB-KW"/>
</dbReference>
<name>A0A0C9W0G9_SPHS4</name>
<keyword evidence="9" id="KW-0496">Mitochondrion</keyword>
<feature type="domain" description="Aminoacyl-transfer RNA synthetases class-II family profile" evidence="13">
    <location>
        <begin position="1"/>
        <end position="181"/>
    </location>
</feature>
<dbReference type="Proteomes" id="UP000054279">
    <property type="component" value="Unassembled WGS sequence"/>
</dbReference>
<dbReference type="PROSITE" id="PS51447">
    <property type="entry name" value="FDX_ACB"/>
    <property type="match status" value="1"/>
</dbReference>
<comment type="similarity">
    <text evidence="2">Belongs to the class-II aminoacyl-tRNA synthetase family.</text>
</comment>
<keyword evidence="5" id="KW-0547">Nucleotide-binding</keyword>
<dbReference type="AlphaFoldDB" id="A0A0C9W0G9"/>
<dbReference type="NCBIfam" id="TIGR00469">
    <property type="entry name" value="pheS_mito"/>
    <property type="match status" value="1"/>
</dbReference>
<evidence type="ECO:0000256" key="4">
    <source>
        <dbReference type="ARBA" id="ARBA00022598"/>
    </source>
</evidence>